<feature type="coiled-coil region" evidence="1">
    <location>
        <begin position="27"/>
        <end position="54"/>
    </location>
</feature>
<proteinExistence type="predicted"/>
<dbReference type="Proteomes" id="UP001159427">
    <property type="component" value="Unassembled WGS sequence"/>
</dbReference>
<evidence type="ECO:0000313" key="4">
    <source>
        <dbReference type="Proteomes" id="UP001159427"/>
    </source>
</evidence>
<name>A0ABN8LYU2_9CNID</name>
<evidence type="ECO:0000256" key="2">
    <source>
        <dbReference type="SAM" id="MobiDB-lite"/>
    </source>
</evidence>
<evidence type="ECO:0000313" key="3">
    <source>
        <dbReference type="EMBL" id="CAH3020917.1"/>
    </source>
</evidence>
<keyword evidence="1" id="KW-0175">Coiled coil</keyword>
<organism evidence="3 4">
    <name type="scientific">Porites evermanni</name>
    <dbReference type="NCBI Taxonomy" id="104178"/>
    <lineage>
        <taxon>Eukaryota</taxon>
        <taxon>Metazoa</taxon>
        <taxon>Cnidaria</taxon>
        <taxon>Anthozoa</taxon>
        <taxon>Hexacorallia</taxon>
        <taxon>Scleractinia</taxon>
        <taxon>Fungiina</taxon>
        <taxon>Poritidae</taxon>
        <taxon>Porites</taxon>
    </lineage>
</organism>
<reference evidence="3 4" key="1">
    <citation type="submission" date="2022-05" db="EMBL/GenBank/DDBJ databases">
        <authorList>
            <consortium name="Genoscope - CEA"/>
            <person name="William W."/>
        </authorList>
    </citation>
    <scope>NUCLEOTIDE SEQUENCE [LARGE SCALE GENOMIC DNA]</scope>
</reference>
<comment type="caution">
    <text evidence="3">The sequence shown here is derived from an EMBL/GenBank/DDBJ whole genome shotgun (WGS) entry which is preliminary data.</text>
</comment>
<protein>
    <submittedName>
        <fullName evidence="3">Uncharacterized protein</fullName>
    </submittedName>
</protein>
<keyword evidence="4" id="KW-1185">Reference proteome</keyword>
<sequence length="1076" mass="122816">MEIDYENGRTRRKICKSDLPINLPSLATSYVQQNNDLRKTLRRFEREKQKNLKTIDSDILDLHKFLGDLKCVISFPIEKNFSLVATSEELHMEAATEEKQNEYSNKTPSTTSLRTSDTVQKIESDQTHTLFTIAPKPRPCTDVLIQQSETGYGIQTALVRSFRRRSLSVGEINWTMSSHNSSKDGERVGSARKRISTLNGHEDHLLRRRIHTYQKMHDKEIAEVASQLEEIRDSMKALVTDPLYGTHALINTGIEHENSYKSPVINQQRKSMLRRTQSFPELLDSSSDDSVRRTNPSPFPALKMEHLRVHHAAPLVTHKRSGEAKSSSIGSHFVNPSIQSGKEALNWHNNEHKKLERSKTAPVALLQPLLRTTPEMMRKKIHISTSNKLSTEPEVSARRGVSPRFVDPNAMTHNASHLQTNQPGVRNHIPARGSSRKYQRQFSITFTVNLRRFFLTKNHAKTLLHSTNDVARHCLRWYPVFLMDSRKVKDFSLQGQKASPAYFHERSKLRKRLDGYEREKEKCLRKISDRQDTLMNVLVNQRSVPEELSVETKTHTEAFPSRLRRNTISTLASENPTNMEIYSSQLELRKLSISSDSRYRNLSSYSTQTINENKVVRKLSDPLEFADHRKLTVRPKRKLTTGQIELAVSSKGVCQYSFREDTMKYDLLKNQSIKSDVMEFSLQQVRGSNESVLTQSRSEHKDSKVILASYPSSVANMQFNKTGAQVQSKHLKEAMINTPKKLLHQRPSTSNEFFPNFQGMKSVLSKETEMLNTEAQNDIHKITPAAISPVIERQLYSVSESSTKNFETLQHLPANCDGKLNLMESESGPGEGSKFVLRRKKRISTDISKRHLHEQTILISQAGATPAVGFHRNAWSAETNSPRRKISTVKAPEGIIDHVPLSRQRSDDASSLSKETQRNFEALRNFRRLALVAVAAERFRSNTLESHSEDREVTVAKRKLSSKSRLEDLQRPTESYLRQIVADEDFTPVLKTRSRSLGAVTHGKTSVSGIAKFRRVTQAAMATQILLERESRKETKGRFSSVESRQEINREKSLAEMMNELKDCRYLRTGSISKQD</sequence>
<feature type="region of interest" description="Disordered" evidence="2">
    <location>
        <begin position="96"/>
        <end position="119"/>
    </location>
</feature>
<evidence type="ECO:0000256" key="1">
    <source>
        <dbReference type="SAM" id="Coils"/>
    </source>
</evidence>
<feature type="compositionally biased region" description="Polar residues" evidence="2">
    <location>
        <begin position="102"/>
        <end position="119"/>
    </location>
</feature>
<accession>A0ABN8LYU2</accession>
<gene>
    <name evidence="3" type="ORF">PEVE_00009175</name>
</gene>
<dbReference type="EMBL" id="CALNXI010000163">
    <property type="protein sequence ID" value="CAH3020917.1"/>
    <property type="molecule type" value="Genomic_DNA"/>
</dbReference>